<dbReference type="InterPro" id="IPR052345">
    <property type="entry name" value="Rad_response_metalloprotease"/>
</dbReference>
<dbReference type="RefSeq" id="WP_052465511.1">
    <property type="nucleotide sequence ID" value="NZ_JAHHYL010000010.1"/>
</dbReference>
<proteinExistence type="predicted"/>
<comment type="caution">
    <text evidence="2">The sequence shown here is derived from an EMBL/GenBank/DDBJ whole genome shotgun (WGS) entry which is preliminary data.</text>
</comment>
<dbReference type="PANTHER" id="PTHR43236:SF1">
    <property type="entry name" value="BLL7220 PROTEIN"/>
    <property type="match status" value="1"/>
</dbReference>
<feature type="domain" description="IrrE N-terminal-like" evidence="1">
    <location>
        <begin position="72"/>
        <end position="163"/>
    </location>
</feature>
<dbReference type="Pfam" id="PF06114">
    <property type="entry name" value="Peptidase_M78"/>
    <property type="match status" value="1"/>
</dbReference>
<dbReference type="Proteomes" id="UP000031978">
    <property type="component" value="Unassembled WGS sequence"/>
</dbReference>
<name>A0AB34QYQ1_BACPU</name>
<dbReference type="Gene3D" id="1.10.10.2910">
    <property type="match status" value="1"/>
</dbReference>
<reference evidence="2 3" key="1">
    <citation type="submission" date="2014-12" db="EMBL/GenBank/DDBJ databases">
        <title>Draft Genome Sequences of Five Spore-Forming Food Isolates of Bacillus pumilus.</title>
        <authorList>
            <person name="de Jong A."/>
            <person name="van Heel A.J."/>
            <person name="Montalban-Lopez M."/>
            <person name="Krawczyk A.O."/>
            <person name="Berendsen E.M."/>
            <person name="Wells-Bennik M."/>
            <person name="Kuipers O.P."/>
        </authorList>
    </citation>
    <scope>NUCLEOTIDE SEQUENCE [LARGE SCALE GENOMIC DNA]</scope>
    <source>
        <strain evidence="2 3">B4127</strain>
    </source>
</reference>
<dbReference type="EMBL" id="JXCL01000011">
    <property type="protein sequence ID" value="KIL22438.1"/>
    <property type="molecule type" value="Genomic_DNA"/>
</dbReference>
<dbReference type="PANTHER" id="PTHR43236">
    <property type="entry name" value="ANTITOXIN HIGA1"/>
    <property type="match status" value="1"/>
</dbReference>
<dbReference type="InterPro" id="IPR010359">
    <property type="entry name" value="IrrE_HExxH"/>
</dbReference>
<sequence length="259" mass="31073">MTLYRREIDEAILFANRVYIKYKDFIKNTLQFKSDAFVVNIIHQEGINIDYYPFSNDMCGMFIDDEFEKTIVFNINQSRQSPERRNFTLGHELGHYFMHRDKQSQFTDRTKDLMDNSIKPFEIQANVFASYILLPTKILETMLMSKYSFFRIQKLIKISYKALFWRLVNHLIEIYNLTQEEAILITEEYRQYSIKKLNNEAHHLNAQLFKLTYFNKKQIIDKLKNENIDISYAYNEDEKAPKTKHIIENIENIKSQLGL</sequence>
<evidence type="ECO:0000313" key="3">
    <source>
        <dbReference type="Proteomes" id="UP000031978"/>
    </source>
</evidence>
<accession>A0AB34QYQ1</accession>
<dbReference type="AlphaFoldDB" id="A0AB34QYQ1"/>
<protein>
    <recommendedName>
        <fullName evidence="1">IrrE N-terminal-like domain-containing protein</fullName>
    </recommendedName>
</protein>
<gene>
    <name evidence="2" type="ORF">B4127_1380</name>
</gene>
<evidence type="ECO:0000259" key="1">
    <source>
        <dbReference type="Pfam" id="PF06114"/>
    </source>
</evidence>
<evidence type="ECO:0000313" key="2">
    <source>
        <dbReference type="EMBL" id="KIL22438.1"/>
    </source>
</evidence>
<organism evidence="2 3">
    <name type="scientific">Bacillus pumilus</name>
    <name type="common">Bacillus mesentericus</name>
    <dbReference type="NCBI Taxonomy" id="1408"/>
    <lineage>
        <taxon>Bacteria</taxon>
        <taxon>Bacillati</taxon>
        <taxon>Bacillota</taxon>
        <taxon>Bacilli</taxon>
        <taxon>Bacillales</taxon>
        <taxon>Bacillaceae</taxon>
        <taxon>Bacillus</taxon>
    </lineage>
</organism>